<protein>
    <submittedName>
        <fullName evidence="3">Uncharacterized protein</fullName>
    </submittedName>
</protein>
<reference evidence="3 4" key="1">
    <citation type="journal article" date="2019" name="Genome Biol. Evol.">
        <title>Insights into the evolution of the New World diploid cottons (Gossypium, subgenus Houzingenia) based on genome sequencing.</title>
        <authorList>
            <person name="Grover C.E."/>
            <person name="Arick M.A. 2nd"/>
            <person name="Thrash A."/>
            <person name="Conover J.L."/>
            <person name="Sanders W.S."/>
            <person name="Peterson D.G."/>
            <person name="Frelichowski J.E."/>
            <person name="Scheffler J.A."/>
            <person name="Scheffler B.E."/>
            <person name="Wendel J.F."/>
        </authorList>
    </citation>
    <scope>NUCLEOTIDE SEQUENCE [LARGE SCALE GENOMIC DNA]</scope>
    <source>
        <strain evidence="3">27</strain>
        <tissue evidence="3">Leaf</tissue>
    </source>
</reference>
<keyword evidence="4" id="KW-1185">Reference proteome</keyword>
<gene>
    <name evidence="3" type="ORF">Godav_026162</name>
</gene>
<sequence length="218" mass="24451">MAKRKRRNIVPANRRAESNVQPQKHQSMPPQHEQQSLEQLTFEVQGPNKKGHGGCVGAVASSSRLRLQFPGEDLNNLMIATSRLLNKEAPDANSAIEPSSSSNNESIHHHSNQNENGKLLMPIGTLSCHRKLQAYNCWRVMPWSWLIDAFVGHVLVLILSRVEVMLRGSHSLGRSWTLNRSIVLRMPMLGFSPRFLSPDLRRALDEFTEFSGGSNPCP</sequence>
<keyword evidence="2" id="KW-0812">Transmembrane</keyword>
<dbReference type="Proteomes" id="UP000593561">
    <property type="component" value="Unassembled WGS sequence"/>
</dbReference>
<feature type="compositionally biased region" description="Low complexity" evidence="1">
    <location>
        <begin position="92"/>
        <end position="105"/>
    </location>
</feature>
<accession>A0A7J8RSV8</accession>
<feature type="compositionally biased region" description="Polar residues" evidence="1">
    <location>
        <begin position="18"/>
        <end position="37"/>
    </location>
</feature>
<keyword evidence="2" id="KW-1133">Transmembrane helix</keyword>
<dbReference type="EMBL" id="JABFAC010000007">
    <property type="protein sequence ID" value="MBA0616660.1"/>
    <property type="molecule type" value="Genomic_DNA"/>
</dbReference>
<comment type="caution">
    <text evidence="3">The sequence shown here is derived from an EMBL/GenBank/DDBJ whole genome shotgun (WGS) entry which is preliminary data.</text>
</comment>
<keyword evidence="2" id="KW-0472">Membrane</keyword>
<feature type="region of interest" description="Disordered" evidence="1">
    <location>
        <begin position="91"/>
        <end position="116"/>
    </location>
</feature>
<proteinExistence type="predicted"/>
<name>A0A7J8RSV8_GOSDV</name>
<feature type="region of interest" description="Disordered" evidence="1">
    <location>
        <begin position="1"/>
        <end position="37"/>
    </location>
</feature>
<evidence type="ECO:0000313" key="4">
    <source>
        <dbReference type="Proteomes" id="UP000593561"/>
    </source>
</evidence>
<dbReference type="AlphaFoldDB" id="A0A7J8RSV8"/>
<evidence type="ECO:0000256" key="1">
    <source>
        <dbReference type="SAM" id="MobiDB-lite"/>
    </source>
</evidence>
<feature type="transmembrane region" description="Helical" evidence="2">
    <location>
        <begin position="140"/>
        <end position="159"/>
    </location>
</feature>
<evidence type="ECO:0000313" key="3">
    <source>
        <dbReference type="EMBL" id="MBA0616660.1"/>
    </source>
</evidence>
<organism evidence="3 4">
    <name type="scientific">Gossypium davidsonii</name>
    <name type="common">Davidson's cotton</name>
    <name type="synonym">Gossypium klotzschianum subsp. davidsonii</name>
    <dbReference type="NCBI Taxonomy" id="34287"/>
    <lineage>
        <taxon>Eukaryota</taxon>
        <taxon>Viridiplantae</taxon>
        <taxon>Streptophyta</taxon>
        <taxon>Embryophyta</taxon>
        <taxon>Tracheophyta</taxon>
        <taxon>Spermatophyta</taxon>
        <taxon>Magnoliopsida</taxon>
        <taxon>eudicotyledons</taxon>
        <taxon>Gunneridae</taxon>
        <taxon>Pentapetalae</taxon>
        <taxon>rosids</taxon>
        <taxon>malvids</taxon>
        <taxon>Malvales</taxon>
        <taxon>Malvaceae</taxon>
        <taxon>Malvoideae</taxon>
        <taxon>Gossypium</taxon>
    </lineage>
</organism>
<evidence type="ECO:0000256" key="2">
    <source>
        <dbReference type="SAM" id="Phobius"/>
    </source>
</evidence>